<dbReference type="InterPro" id="IPR006113">
    <property type="entry name" value="6PGDH_Gnd/GntZ"/>
</dbReference>
<dbReference type="GO" id="GO:0050661">
    <property type="term" value="F:NADP binding"/>
    <property type="evidence" value="ECO:0007669"/>
    <property type="project" value="InterPro"/>
</dbReference>
<dbReference type="Pfam" id="PF03446">
    <property type="entry name" value="NAD_binding_2"/>
    <property type="match status" value="1"/>
</dbReference>
<dbReference type="SUPFAM" id="SSF48179">
    <property type="entry name" value="6-phosphogluconate dehydrogenase C-terminal domain-like"/>
    <property type="match status" value="1"/>
</dbReference>
<reference evidence="12 13" key="1">
    <citation type="submission" date="2018-06" db="EMBL/GenBank/DDBJ databases">
        <authorList>
            <consortium name="Pathogen Informatics"/>
            <person name="Doyle S."/>
        </authorList>
    </citation>
    <scope>NUCLEOTIDE SEQUENCE [LARGE SCALE GENOMIC DNA]</scope>
    <source>
        <strain evidence="12 13">NCTC10571</strain>
    </source>
</reference>
<feature type="domain" description="6-phosphogluconate dehydrogenase C-terminal" evidence="11">
    <location>
        <begin position="178"/>
        <end position="466"/>
    </location>
</feature>
<gene>
    <name evidence="12" type="primary">yqjI</name>
    <name evidence="12" type="ORF">NCTC10571_02457</name>
</gene>
<protein>
    <recommendedName>
        <fullName evidence="5 9">6-phosphogluconate dehydrogenase, decarboxylating</fullName>
        <ecNumber evidence="5 9">1.1.1.44</ecNumber>
    </recommendedName>
</protein>
<keyword evidence="5 9" id="KW-0570">Pentose shunt</keyword>
<evidence type="ECO:0000256" key="10">
    <source>
        <dbReference type="SAM" id="SignalP"/>
    </source>
</evidence>
<accession>A0A378NWL4</accession>
<feature type="binding site" description="in other chain" evidence="7">
    <location>
        <position position="101"/>
    </location>
    <ligand>
        <name>substrate</name>
        <note>ligand shared between dimeric partners</note>
    </ligand>
</feature>
<dbReference type="Pfam" id="PF00393">
    <property type="entry name" value="6PGD"/>
    <property type="match status" value="1"/>
</dbReference>
<evidence type="ECO:0000256" key="2">
    <source>
        <dbReference type="ARBA" id="ARBA00011738"/>
    </source>
</evidence>
<dbReference type="PROSITE" id="PS51257">
    <property type="entry name" value="PROKAR_LIPOPROTEIN"/>
    <property type="match status" value="1"/>
</dbReference>
<comment type="function">
    <text evidence="5">Catalyzes the oxidative decarboxylation of 6-phosphogluconate to ribulose 5-phosphate and CO(2), with concomitant reduction of NADP to NADPH.</text>
</comment>
<comment type="subunit">
    <text evidence="2 5">Homodimer.</text>
</comment>
<evidence type="ECO:0000256" key="8">
    <source>
        <dbReference type="PIRSR" id="PIRSR000109-3"/>
    </source>
</evidence>
<keyword evidence="5 9" id="KW-0521">NADP</keyword>
<dbReference type="RefSeq" id="WP_075554928.1">
    <property type="nucleotide sequence ID" value="NZ_UGPP01000001.1"/>
</dbReference>
<dbReference type="PANTHER" id="PTHR11811">
    <property type="entry name" value="6-PHOSPHOGLUCONATE DEHYDROGENASE"/>
    <property type="match status" value="1"/>
</dbReference>
<dbReference type="PROSITE" id="PS00461">
    <property type="entry name" value="6PGD"/>
    <property type="match status" value="1"/>
</dbReference>
<dbReference type="STRING" id="1122216.GCA_000423385_02024"/>
<dbReference type="Gene3D" id="1.20.5.320">
    <property type="entry name" value="6-Phosphogluconate Dehydrogenase, domain 3"/>
    <property type="match status" value="1"/>
</dbReference>
<keyword evidence="4 9" id="KW-0311">Gluconate utilization</keyword>
<dbReference type="FunFam" id="1.10.1040.10:FF:000002">
    <property type="entry name" value="6-phosphogluconate dehydrogenase, decarboxylating"/>
    <property type="match status" value="1"/>
</dbReference>
<feature type="active site" description="Proton donor" evidence="6">
    <location>
        <position position="189"/>
    </location>
</feature>
<dbReference type="GO" id="GO:0019521">
    <property type="term" value="P:D-gluconate metabolic process"/>
    <property type="evidence" value="ECO:0007669"/>
    <property type="project" value="UniProtKB-KW"/>
</dbReference>
<dbReference type="InterPro" id="IPR006183">
    <property type="entry name" value="Pgluconate_DH"/>
</dbReference>
<dbReference type="SMART" id="SM01350">
    <property type="entry name" value="6PGD"/>
    <property type="match status" value="1"/>
</dbReference>
<dbReference type="InterPro" id="IPR036291">
    <property type="entry name" value="NAD(P)-bd_dom_sf"/>
</dbReference>
<feature type="active site" description="Proton acceptor" evidence="6">
    <location>
        <position position="182"/>
    </location>
</feature>
<evidence type="ECO:0000256" key="1">
    <source>
        <dbReference type="ARBA" id="ARBA00008419"/>
    </source>
</evidence>
<sequence>MKSNIAVIGMGVMGSCLALNMANHNFKVAVYNYTPDLTEAFVKNHPHDNITAFYDVKSLVEGMTRPRKFFIMVTAGKAVDSVIESLLPYLDKEDIIMDGGNSFFKDTQRRYEYVTSKGFKYFGVGVSGGEEGALNGPALMPGGNKESYKEIKEVLEAISAKAEDGKPCCTYIGENGAGHYVKMVHNGIEYADMQLIAEAYLLLKHVGGYENSQIADIFNEWNQGELNSFLIGITADIFKEKDDLGEGELVDKILDSAGQKGTGRWTSLAALEQGVNTSIMTSACNARNISSFYEKRQQLAESGLKKVLPVEIDADFVEDVRRSLYTAKIAAYAQGLALYKSASETYDWNLNLGDIASIFRAGCIIQARFLNNITNAYQQEPNLDNLIENEFFAEKVKNNQQCLRKIVAKAILAGVPVPAFANAISYIDGLSTKVVGANLIQAQRDYFGAHTYKRIDREGTFHHQWQKHFDR</sequence>
<dbReference type="PRINTS" id="PR00076">
    <property type="entry name" value="6PGDHDRGNASE"/>
</dbReference>
<dbReference type="InterPro" id="IPR006184">
    <property type="entry name" value="6PGdom_BS"/>
</dbReference>
<dbReference type="NCBIfam" id="NF006765">
    <property type="entry name" value="PRK09287.1"/>
    <property type="match status" value="1"/>
</dbReference>
<dbReference type="UniPathway" id="UPA00115">
    <property type="reaction ID" value="UER00410"/>
</dbReference>
<evidence type="ECO:0000256" key="4">
    <source>
        <dbReference type="ARBA" id="ARBA00023064"/>
    </source>
</evidence>
<dbReference type="EC" id="1.1.1.44" evidence="5 9"/>
<evidence type="ECO:0000256" key="6">
    <source>
        <dbReference type="PIRSR" id="PIRSR000109-1"/>
    </source>
</evidence>
<evidence type="ECO:0000313" key="13">
    <source>
        <dbReference type="Proteomes" id="UP000255234"/>
    </source>
</evidence>
<dbReference type="Gene3D" id="1.10.1040.10">
    <property type="entry name" value="N-(1-d-carboxylethyl)-l-norvaline Dehydrogenase, domain 2"/>
    <property type="match status" value="1"/>
</dbReference>
<comment type="catalytic activity">
    <reaction evidence="5 9">
        <text>6-phospho-D-gluconate + NADP(+) = D-ribulose 5-phosphate + CO2 + NADPH</text>
        <dbReference type="Rhea" id="RHEA:10116"/>
        <dbReference type="ChEBI" id="CHEBI:16526"/>
        <dbReference type="ChEBI" id="CHEBI:57783"/>
        <dbReference type="ChEBI" id="CHEBI:58121"/>
        <dbReference type="ChEBI" id="CHEBI:58349"/>
        <dbReference type="ChEBI" id="CHEBI:58759"/>
        <dbReference type="EC" id="1.1.1.44"/>
    </reaction>
</comment>
<evidence type="ECO:0000256" key="9">
    <source>
        <dbReference type="RuleBase" id="RU000485"/>
    </source>
</evidence>
<feature type="binding site" evidence="8">
    <location>
        <begin position="32"/>
        <end position="34"/>
    </location>
    <ligand>
        <name>NADP(+)</name>
        <dbReference type="ChEBI" id="CHEBI:58349"/>
    </ligand>
</feature>
<comment type="pathway">
    <text evidence="5 9">Carbohydrate degradation; pentose phosphate pathway; D-ribulose 5-phosphate from D-glucose 6-phosphate (oxidative stage): step 3/3.</text>
</comment>
<dbReference type="FunFam" id="1.20.5.320:FF:000001">
    <property type="entry name" value="6-phosphogluconate dehydrogenase, decarboxylating"/>
    <property type="match status" value="1"/>
</dbReference>
<dbReference type="Gene3D" id="3.40.50.720">
    <property type="entry name" value="NAD(P)-binding Rossmann-like Domain"/>
    <property type="match status" value="1"/>
</dbReference>
<dbReference type="GO" id="GO:0006098">
    <property type="term" value="P:pentose-phosphate shunt"/>
    <property type="evidence" value="ECO:0007669"/>
    <property type="project" value="UniProtKB-UniPathway"/>
</dbReference>
<evidence type="ECO:0000256" key="5">
    <source>
        <dbReference type="PIRNR" id="PIRNR000109"/>
    </source>
</evidence>
<evidence type="ECO:0000256" key="3">
    <source>
        <dbReference type="ARBA" id="ARBA00023002"/>
    </source>
</evidence>
<feature type="binding site" evidence="8">
    <location>
        <position position="101"/>
    </location>
    <ligand>
        <name>NADP(+)</name>
        <dbReference type="ChEBI" id="CHEBI:58349"/>
    </ligand>
</feature>
<evidence type="ECO:0000313" key="12">
    <source>
        <dbReference type="EMBL" id="STY72265.1"/>
    </source>
</evidence>
<dbReference type="InterPro" id="IPR006115">
    <property type="entry name" value="6PGDH_NADP-bd"/>
</dbReference>
<organism evidence="12 13">
    <name type="scientific">Megamonas hypermegale</name>
    <dbReference type="NCBI Taxonomy" id="158847"/>
    <lineage>
        <taxon>Bacteria</taxon>
        <taxon>Bacillati</taxon>
        <taxon>Bacillota</taxon>
        <taxon>Negativicutes</taxon>
        <taxon>Selenomonadales</taxon>
        <taxon>Selenomonadaceae</taxon>
        <taxon>Megamonas</taxon>
    </lineage>
</organism>
<feature type="binding site" description="in other chain" evidence="7">
    <location>
        <begin position="185"/>
        <end position="186"/>
    </location>
    <ligand>
        <name>substrate</name>
        <note>ligand shared between dimeric partners</note>
    </ligand>
</feature>
<dbReference type="FunFam" id="3.40.50.720:FF:000007">
    <property type="entry name" value="6-phosphogluconate dehydrogenase, decarboxylating"/>
    <property type="match status" value="1"/>
</dbReference>
<feature type="binding site" evidence="7">
    <location>
        <position position="444"/>
    </location>
    <ligand>
        <name>substrate</name>
        <note>ligand shared between dimeric partners</note>
    </ligand>
</feature>
<feature type="binding site" evidence="7">
    <location>
        <position position="450"/>
    </location>
    <ligand>
        <name>substrate</name>
        <note>ligand shared between dimeric partners</note>
    </ligand>
</feature>
<feature type="signal peptide" evidence="10">
    <location>
        <begin position="1"/>
        <end position="18"/>
    </location>
</feature>
<keyword evidence="10" id="KW-0732">Signal</keyword>
<evidence type="ECO:0000256" key="7">
    <source>
        <dbReference type="PIRSR" id="PIRSR000109-2"/>
    </source>
</evidence>
<dbReference type="NCBIfam" id="TIGR00873">
    <property type="entry name" value="gnd"/>
    <property type="match status" value="1"/>
</dbReference>
<feature type="binding site" evidence="8">
    <location>
        <begin position="9"/>
        <end position="14"/>
    </location>
    <ligand>
        <name>NADP(+)</name>
        <dbReference type="ChEBI" id="CHEBI:58349"/>
    </ligand>
</feature>
<dbReference type="SUPFAM" id="SSF51735">
    <property type="entry name" value="NAD(P)-binding Rossmann-fold domains"/>
    <property type="match status" value="1"/>
</dbReference>
<name>A0A378NWL4_9FIRM</name>
<comment type="similarity">
    <text evidence="1 5 9">Belongs to the 6-phosphogluconate dehydrogenase family.</text>
</comment>
<keyword evidence="3 5" id="KW-0560">Oxidoreductase</keyword>
<feature type="binding site" description="in other chain" evidence="7">
    <location>
        <position position="260"/>
    </location>
    <ligand>
        <name>substrate</name>
        <note>ligand shared between dimeric partners</note>
    </ligand>
</feature>
<feature type="binding site" evidence="8">
    <location>
        <begin position="73"/>
        <end position="75"/>
    </location>
    <ligand>
        <name>NADP(+)</name>
        <dbReference type="ChEBI" id="CHEBI:58349"/>
    </ligand>
</feature>
<feature type="binding site" description="in other chain" evidence="7">
    <location>
        <position position="287"/>
    </location>
    <ligand>
        <name>substrate</name>
        <note>ligand shared between dimeric partners</note>
    </ligand>
</feature>
<feature type="chain" id="PRO_5039246940" description="6-phosphogluconate dehydrogenase, decarboxylating" evidence="10">
    <location>
        <begin position="19"/>
        <end position="471"/>
    </location>
</feature>
<feature type="binding site" description="in other chain" evidence="7">
    <location>
        <position position="190"/>
    </location>
    <ligand>
        <name>substrate</name>
        <note>ligand shared between dimeric partners</note>
    </ligand>
</feature>
<feature type="binding site" description="in other chain" evidence="7">
    <location>
        <begin position="127"/>
        <end position="129"/>
    </location>
    <ligand>
        <name>substrate</name>
        <note>ligand shared between dimeric partners</note>
    </ligand>
</feature>
<evidence type="ECO:0000259" key="11">
    <source>
        <dbReference type="SMART" id="SM01350"/>
    </source>
</evidence>
<proteinExistence type="inferred from homology"/>
<dbReference type="InterPro" id="IPR013328">
    <property type="entry name" value="6PGD_dom2"/>
</dbReference>
<dbReference type="Proteomes" id="UP000255234">
    <property type="component" value="Unassembled WGS sequence"/>
</dbReference>
<dbReference type="InterPro" id="IPR008927">
    <property type="entry name" value="6-PGluconate_DH-like_C_sf"/>
</dbReference>
<dbReference type="AlphaFoldDB" id="A0A378NWL4"/>
<dbReference type="PIRSF" id="PIRSF000109">
    <property type="entry name" value="6PGD"/>
    <property type="match status" value="1"/>
</dbReference>
<dbReference type="EMBL" id="UGPP01000001">
    <property type="protein sequence ID" value="STY72265.1"/>
    <property type="molecule type" value="Genomic_DNA"/>
</dbReference>
<dbReference type="InterPro" id="IPR006114">
    <property type="entry name" value="6PGDH_C"/>
</dbReference>
<dbReference type="GO" id="GO:0004616">
    <property type="term" value="F:phosphogluconate dehydrogenase (decarboxylating) activity"/>
    <property type="evidence" value="ECO:0007669"/>
    <property type="project" value="UniProtKB-EC"/>
</dbReference>